<evidence type="ECO:0000259" key="2">
    <source>
        <dbReference type="Pfam" id="PF00296"/>
    </source>
</evidence>
<keyword evidence="1" id="KW-0560">Oxidoreductase</keyword>
<protein>
    <submittedName>
        <fullName evidence="3">Methylene-tetrahydromethanopterin reductase</fullName>
    </submittedName>
</protein>
<evidence type="ECO:0000313" key="3">
    <source>
        <dbReference type="EMBL" id="PQP19556.1"/>
    </source>
</evidence>
<reference evidence="4" key="1">
    <citation type="submission" date="2018-02" db="EMBL/GenBank/DDBJ databases">
        <title>Draft genome sequencing of Rhodococcus opacus KU647198.</title>
        <authorList>
            <person name="Zheng B.-X."/>
        </authorList>
    </citation>
    <scope>NUCLEOTIDE SEQUENCE [LARGE SCALE GENOMIC DNA]</scope>
    <source>
        <strain evidence="4">04-OD7</strain>
    </source>
</reference>
<dbReference type="GO" id="GO:0016705">
    <property type="term" value="F:oxidoreductase activity, acting on paired donors, with incorporation or reduction of molecular oxygen"/>
    <property type="evidence" value="ECO:0007669"/>
    <property type="project" value="InterPro"/>
</dbReference>
<sequence length="330" mass="35421">MRISAAFATSLDTPDHIRIAEDLGYERAWLYDTPQQSPDVWMCLALAAQRTTTIGLGPGVLVPTLRHPMVNASAAAALEQLAPGRIAVAFGTGYTARRAMGQSKQIPWRHMTDYINTFRALLRGDTAEWDGARLRMLHQPGSLPSKFDEIPLYLSAIGPKGLKVAESLTENLMVVGGVPAGAENFSEVAVLIHGSVLRDWEPLDSKRLRITAGPALAQIFHVSYELGGPDAVRPLPGGPQWLAHIEEVPARERHLAIHAGHLVSMNVADTAAWDGGAHVLLEQVTTTGTADAVAQKVADLAAGGVTEILYQPIGDIRGELERFAAAVCRA</sequence>
<dbReference type="SUPFAM" id="SSF51679">
    <property type="entry name" value="Bacterial luciferase-like"/>
    <property type="match status" value="1"/>
</dbReference>
<accession>A0A2S8IXM3</accession>
<evidence type="ECO:0000313" key="4">
    <source>
        <dbReference type="Proteomes" id="UP000239290"/>
    </source>
</evidence>
<dbReference type="PANTHER" id="PTHR43244">
    <property type="match status" value="1"/>
</dbReference>
<name>A0A2S8IXM3_RHOOP</name>
<dbReference type="PANTHER" id="PTHR43244:SF1">
    <property type="entry name" value="5,10-METHYLENETETRAHYDROMETHANOPTERIN REDUCTASE"/>
    <property type="match status" value="1"/>
</dbReference>
<organism evidence="3 4">
    <name type="scientific">Rhodococcus opacus</name>
    <name type="common">Nocardia opaca</name>
    <dbReference type="NCBI Taxonomy" id="37919"/>
    <lineage>
        <taxon>Bacteria</taxon>
        <taxon>Bacillati</taxon>
        <taxon>Actinomycetota</taxon>
        <taxon>Actinomycetes</taxon>
        <taxon>Mycobacteriales</taxon>
        <taxon>Nocardiaceae</taxon>
        <taxon>Rhodococcus</taxon>
    </lineage>
</organism>
<dbReference type="Pfam" id="PF00296">
    <property type="entry name" value="Bac_luciferase"/>
    <property type="match status" value="1"/>
</dbReference>
<dbReference type="Gene3D" id="3.20.20.30">
    <property type="entry name" value="Luciferase-like domain"/>
    <property type="match status" value="1"/>
</dbReference>
<evidence type="ECO:0000256" key="1">
    <source>
        <dbReference type="ARBA" id="ARBA00023002"/>
    </source>
</evidence>
<comment type="caution">
    <text evidence="3">The sequence shown here is derived from an EMBL/GenBank/DDBJ whole genome shotgun (WGS) entry which is preliminary data.</text>
</comment>
<gene>
    <name evidence="3" type="ORF">C5613_30070</name>
</gene>
<dbReference type="Proteomes" id="UP000239290">
    <property type="component" value="Unassembled WGS sequence"/>
</dbReference>
<dbReference type="InterPro" id="IPR050564">
    <property type="entry name" value="F420-G6PD/mer"/>
</dbReference>
<dbReference type="AlphaFoldDB" id="A0A2S8IXM3"/>
<feature type="domain" description="Luciferase-like" evidence="2">
    <location>
        <begin position="14"/>
        <end position="179"/>
    </location>
</feature>
<dbReference type="InterPro" id="IPR011251">
    <property type="entry name" value="Luciferase-like_dom"/>
</dbReference>
<dbReference type="EMBL" id="PUIO01000044">
    <property type="protein sequence ID" value="PQP19556.1"/>
    <property type="molecule type" value="Genomic_DNA"/>
</dbReference>
<proteinExistence type="predicted"/>
<dbReference type="InterPro" id="IPR036661">
    <property type="entry name" value="Luciferase-like_sf"/>
</dbReference>